<keyword evidence="2" id="KW-1185">Reference proteome</keyword>
<accession>A0AAF0TKJ0</accession>
<protein>
    <submittedName>
        <fullName evidence="1">Uncharacterized protein</fullName>
    </submittedName>
</protein>
<dbReference type="Proteomes" id="UP001234989">
    <property type="component" value="Chromosome 3"/>
</dbReference>
<feature type="non-terminal residue" evidence="1">
    <location>
        <position position="67"/>
    </location>
</feature>
<organism evidence="1 2">
    <name type="scientific">Solanum verrucosum</name>
    <dbReference type="NCBI Taxonomy" id="315347"/>
    <lineage>
        <taxon>Eukaryota</taxon>
        <taxon>Viridiplantae</taxon>
        <taxon>Streptophyta</taxon>
        <taxon>Embryophyta</taxon>
        <taxon>Tracheophyta</taxon>
        <taxon>Spermatophyta</taxon>
        <taxon>Magnoliopsida</taxon>
        <taxon>eudicotyledons</taxon>
        <taxon>Gunneridae</taxon>
        <taxon>Pentapetalae</taxon>
        <taxon>asterids</taxon>
        <taxon>lamiids</taxon>
        <taxon>Solanales</taxon>
        <taxon>Solanaceae</taxon>
        <taxon>Solanoideae</taxon>
        <taxon>Solaneae</taxon>
        <taxon>Solanum</taxon>
    </lineage>
</organism>
<evidence type="ECO:0000313" key="1">
    <source>
        <dbReference type="EMBL" id="WMV22584.1"/>
    </source>
</evidence>
<proteinExistence type="predicted"/>
<evidence type="ECO:0000313" key="2">
    <source>
        <dbReference type="Proteomes" id="UP001234989"/>
    </source>
</evidence>
<reference evidence="1" key="1">
    <citation type="submission" date="2023-08" db="EMBL/GenBank/DDBJ databases">
        <title>A de novo genome assembly of Solanum verrucosum Schlechtendal, a Mexican diploid species geographically isolated from the other diploid A-genome species in potato relatives.</title>
        <authorList>
            <person name="Hosaka K."/>
        </authorList>
    </citation>
    <scope>NUCLEOTIDE SEQUENCE</scope>
    <source>
        <tissue evidence="1">Young leaves</tissue>
    </source>
</reference>
<dbReference type="EMBL" id="CP133614">
    <property type="protein sequence ID" value="WMV22584.1"/>
    <property type="molecule type" value="Genomic_DNA"/>
</dbReference>
<dbReference type="AlphaFoldDB" id="A0AAF0TKJ0"/>
<sequence length="67" mass="7624">MFKNTIFGPYLNIPKCNFQGQITKCLLLLEEFTIVTGLKCKGNVANFSYPKSTLSRLLQRYFPDSTA</sequence>
<name>A0AAF0TKJ0_SOLVR</name>
<gene>
    <name evidence="1" type="ORF">MTR67_015969</name>
</gene>